<protein>
    <submittedName>
        <fullName evidence="5">Ankyrin repeats (3 copies)</fullName>
    </submittedName>
</protein>
<evidence type="ECO:0000313" key="5">
    <source>
        <dbReference type="EMBL" id="SAY44275.1"/>
    </source>
</evidence>
<evidence type="ECO:0000256" key="2">
    <source>
        <dbReference type="ARBA" id="ARBA00023043"/>
    </source>
</evidence>
<gene>
    <name evidence="5" type="ORF">PWN146_02977</name>
</gene>
<evidence type="ECO:0000256" key="4">
    <source>
        <dbReference type="SAM" id="Phobius"/>
    </source>
</evidence>
<name>A0A1C3HGW9_SERMA</name>
<keyword evidence="1" id="KW-0677">Repeat</keyword>
<reference evidence="5" key="1">
    <citation type="submission" date="2016-05" db="EMBL/GenBank/DDBJ databases">
        <authorList>
            <person name="Cock P.J.A."/>
            <person name="Cock P.J.A."/>
        </authorList>
    </citation>
    <scope>NUCLEOTIDE SEQUENCE</scope>
    <source>
        <strain evidence="5">PWN146_assembly</strain>
    </source>
</reference>
<dbReference type="PANTHER" id="PTHR24134">
    <property type="entry name" value="ANKYRIN REPEAT-CONTAINING PROTEIN DDB_G0279043"/>
    <property type="match status" value="1"/>
</dbReference>
<dbReference type="InterPro" id="IPR036770">
    <property type="entry name" value="Ankyrin_rpt-contain_sf"/>
</dbReference>
<dbReference type="Gene3D" id="1.25.40.20">
    <property type="entry name" value="Ankyrin repeat-containing domain"/>
    <property type="match status" value="2"/>
</dbReference>
<keyword evidence="2 3" id="KW-0040">ANK repeat</keyword>
<feature type="repeat" description="ANK" evidence="3">
    <location>
        <begin position="192"/>
        <end position="224"/>
    </location>
</feature>
<dbReference type="InterPro" id="IPR002110">
    <property type="entry name" value="Ankyrin_rpt"/>
</dbReference>
<dbReference type="Pfam" id="PF12796">
    <property type="entry name" value="Ank_2"/>
    <property type="match status" value="1"/>
</dbReference>
<organism evidence="5">
    <name type="scientific">Serratia marcescens</name>
    <dbReference type="NCBI Taxonomy" id="615"/>
    <lineage>
        <taxon>Bacteria</taxon>
        <taxon>Pseudomonadati</taxon>
        <taxon>Pseudomonadota</taxon>
        <taxon>Gammaproteobacteria</taxon>
        <taxon>Enterobacterales</taxon>
        <taxon>Yersiniaceae</taxon>
        <taxon>Serratia</taxon>
    </lineage>
</organism>
<evidence type="ECO:0000256" key="1">
    <source>
        <dbReference type="ARBA" id="ARBA00022737"/>
    </source>
</evidence>
<accession>A0A1C3HGW9</accession>
<dbReference type="AlphaFoldDB" id="A0A1C3HGW9"/>
<dbReference type="EMBL" id="LT575490">
    <property type="protein sequence ID" value="SAY44275.1"/>
    <property type="molecule type" value="Genomic_DNA"/>
</dbReference>
<dbReference type="SMART" id="SM00248">
    <property type="entry name" value="ANK"/>
    <property type="match status" value="3"/>
</dbReference>
<keyword evidence="4" id="KW-0812">Transmembrane</keyword>
<feature type="transmembrane region" description="Helical" evidence="4">
    <location>
        <begin position="16"/>
        <end position="33"/>
    </location>
</feature>
<dbReference type="SUPFAM" id="SSF48403">
    <property type="entry name" value="Ankyrin repeat"/>
    <property type="match status" value="1"/>
</dbReference>
<keyword evidence="4" id="KW-1133">Transmembrane helix</keyword>
<keyword evidence="4" id="KW-0472">Membrane</keyword>
<evidence type="ECO:0000256" key="3">
    <source>
        <dbReference type="PROSITE-ProRule" id="PRU00023"/>
    </source>
</evidence>
<proteinExistence type="predicted"/>
<dbReference type="PROSITE" id="PS50088">
    <property type="entry name" value="ANK_REPEAT"/>
    <property type="match status" value="1"/>
</dbReference>
<dbReference type="PANTHER" id="PTHR24134:SF9">
    <property type="entry name" value="ANKYRIN REPEAT AND SOCS BOX PROTEIN 8"/>
    <property type="match status" value="1"/>
</dbReference>
<sequence length="267" mass="29041">MISPQSVTGYRNSMRQVFNVFAALFIAMGLMLTTGCKEKGMDLPPEGYFTGQQLALAKAISDGNIGDIKRLAKETDLNSPGEHDMTLLFFALATSTHDNATPERLQIATELVKAGADPLQPRPNGGASPAEWMAKLDNGIWLKALLDGGLSPDARGKVDELPIIFQTSKASNSETLKVLVAHGANLEARDILGQTVVMDAFRYSSFDNVKYLLNNGANPNPINKKGVSLVEMVSKEIKNSKEGGEYNDECLTIKNMMIEHGVKWPRS</sequence>